<dbReference type="Proteomes" id="UP000467840">
    <property type="component" value="Chromosome 4"/>
</dbReference>
<protein>
    <submittedName>
        <fullName evidence="2">Uncharacterized protein</fullName>
    </submittedName>
</protein>
<accession>A0A6A6LN26</accession>
<feature type="compositionally biased region" description="Polar residues" evidence="1">
    <location>
        <begin position="183"/>
        <end position="194"/>
    </location>
</feature>
<keyword evidence="3" id="KW-1185">Reference proteome</keyword>
<feature type="region of interest" description="Disordered" evidence="1">
    <location>
        <begin position="183"/>
        <end position="226"/>
    </location>
</feature>
<dbReference type="InterPro" id="IPR033254">
    <property type="entry name" value="Plant_FLA"/>
</dbReference>
<reference evidence="2 3" key="1">
    <citation type="journal article" date="2020" name="Mol. Plant">
        <title>The Chromosome-Based Rubber Tree Genome Provides New Insights into Spurge Genome Evolution and Rubber Biosynthesis.</title>
        <authorList>
            <person name="Liu J."/>
            <person name="Shi C."/>
            <person name="Shi C.C."/>
            <person name="Li W."/>
            <person name="Zhang Q.J."/>
            <person name="Zhang Y."/>
            <person name="Li K."/>
            <person name="Lu H.F."/>
            <person name="Shi C."/>
            <person name="Zhu S.T."/>
            <person name="Xiao Z.Y."/>
            <person name="Nan H."/>
            <person name="Yue Y."/>
            <person name="Zhu X.G."/>
            <person name="Wu Y."/>
            <person name="Hong X.N."/>
            <person name="Fan G.Y."/>
            <person name="Tong Y."/>
            <person name="Zhang D."/>
            <person name="Mao C.L."/>
            <person name="Liu Y.L."/>
            <person name="Hao S.J."/>
            <person name="Liu W.Q."/>
            <person name="Lv M.Q."/>
            <person name="Zhang H.B."/>
            <person name="Liu Y."/>
            <person name="Hu-Tang G.R."/>
            <person name="Wang J.P."/>
            <person name="Wang J.H."/>
            <person name="Sun Y.H."/>
            <person name="Ni S.B."/>
            <person name="Chen W.B."/>
            <person name="Zhang X.C."/>
            <person name="Jiao Y.N."/>
            <person name="Eichler E.E."/>
            <person name="Li G.H."/>
            <person name="Liu X."/>
            <person name="Gao L.Z."/>
        </authorList>
    </citation>
    <scope>NUCLEOTIDE SEQUENCE [LARGE SCALE GENOMIC DNA]</scope>
    <source>
        <strain evidence="3">cv. GT1</strain>
        <tissue evidence="2">Leaf</tissue>
    </source>
</reference>
<dbReference type="PANTHER" id="PTHR32382:SF91">
    <property type="entry name" value="FAS1 DOMAIN-CONTAINING PROTEIN"/>
    <property type="match status" value="1"/>
</dbReference>
<dbReference type="EMBL" id="JAAGAX010000010">
    <property type="protein sequence ID" value="KAF2301658.1"/>
    <property type="molecule type" value="Genomic_DNA"/>
</dbReference>
<gene>
    <name evidence="2" type="ORF">GH714_028524</name>
</gene>
<sequence length="284" mass="30474">MVEVTQELGVHVVMEEIETHDDAVGGLGNSIISRETCFNSLHTSSLGRNLILRDLTWVSLARNLTRLDGRFNEHIEEIISVEKLDAVQVGVLSLHVILDYYDAAKLQNLSKKTVILTTLYQSSGQARGKEGFLNVTDMGGDQVAFGSAVAGSSLNSNLVKSVTSQPYNISVLQVSSPIMPESVTKTNTRTSTPQPAEAPAPSKAKSAAPASDMAPAPADADSPTADHRRNLLPQMQILQPHPTMDGPTAADPPEADSHSGGESVNGEQELALLWLRWFCHQSGV</sequence>
<proteinExistence type="predicted"/>
<comment type="caution">
    <text evidence="2">The sequence shown here is derived from an EMBL/GenBank/DDBJ whole genome shotgun (WGS) entry which is preliminary data.</text>
</comment>
<evidence type="ECO:0000256" key="1">
    <source>
        <dbReference type="SAM" id="MobiDB-lite"/>
    </source>
</evidence>
<evidence type="ECO:0000313" key="2">
    <source>
        <dbReference type="EMBL" id="KAF2301658.1"/>
    </source>
</evidence>
<organism evidence="2 3">
    <name type="scientific">Hevea brasiliensis</name>
    <name type="common">Para rubber tree</name>
    <name type="synonym">Siphonia brasiliensis</name>
    <dbReference type="NCBI Taxonomy" id="3981"/>
    <lineage>
        <taxon>Eukaryota</taxon>
        <taxon>Viridiplantae</taxon>
        <taxon>Streptophyta</taxon>
        <taxon>Embryophyta</taxon>
        <taxon>Tracheophyta</taxon>
        <taxon>Spermatophyta</taxon>
        <taxon>Magnoliopsida</taxon>
        <taxon>eudicotyledons</taxon>
        <taxon>Gunneridae</taxon>
        <taxon>Pentapetalae</taxon>
        <taxon>rosids</taxon>
        <taxon>fabids</taxon>
        <taxon>Malpighiales</taxon>
        <taxon>Euphorbiaceae</taxon>
        <taxon>Crotonoideae</taxon>
        <taxon>Micrandreae</taxon>
        <taxon>Hevea</taxon>
    </lineage>
</organism>
<dbReference type="AlphaFoldDB" id="A0A6A6LN26"/>
<dbReference type="PANTHER" id="PTHR32382">
    <property type="entry name" value="FASCICLIN-LIKE ARABINOGALACTAN PROTEIN"/>
    <property type="match status" value="1"/>
</dbReference>
<dbReference type="GO" id="GO:0005886">
    <property type="term" value="C:plasma membrane"/>
    <property type="evidence" value="ECO:0007669"/>
    <property type="project" value="TreeGrafter"/>
</dbReference>
<name>A0A6A6LN26_HEVBR</name>
<feature type="compositionally biased region" description="Low complexity" evidence="1">
    <location>
        <begin position="195"/>
        <end position="223"/>
    </location>
</feature>
<feature type="region of interest" description="Disordered" evidence="1">
    <location>
        <begin position="238"/>
        <end position="264"/>
    </location>
</feature>
<evidence type="ECO:0000313" key="3">
    <source>
        <dbReference type="Proteomes" id="UP000467840"/>
    </source>
</evidence>